<dbReference type="Proteomes" id="UP000826195">
    <property type="component" value="Unassembled WGS sequence"/>
</dbReference>
<keyword evidence="2" id="KW-1185">Reference proteome</keyword>
<comment type="caution">
    <text evidence="1">The sequence shown here is derived from an EMBL/GenBank/DDBJ whole genome shotgun (WGS) entry which is preliminary data.</text>
</comment>
<evidence type="ECO:0000313" key="2">
    <source>
        <dbReference type="Proteomes" id="UP000826195"/>
    </source>
</evidence>
<proteinExistence type="predicted"/>
<organism evidence="1 2">
    <name type="scientific">Cotesia glomerata</name>
    <name type="common">Lepidopteran parasitic wasp</name>
    <name type="synonym">Apanteles glomeratus</name>
    <dbReference type="NCBI Taxonomy" id="32391"/>
    <lineage>
        <taxon>Eukaryota</taxon>
        <taxon>Metazoa</taxon>
        <taxon>Ecdysozoa</taxon>
        <taxon>Arthropoda</taxon>
        <taxon>Hexapoda</taxon>
        <taxon>Insecta</taxon>
        <taxon>Pterygota</taxon>
        <taxon>Neoptera</taxon>
        <taxon>Endopterygota</taxon>
        <taxon>Hymenoptera</taxon>
        <taxon>Apocrita</taxon>
        <taxon>Ichneumonoidea</taxon>
        <taxon>Braconidae</taxon>
        <taxon>Microgastrinae</taxon>
        <taxon>Cotesia</taxon>
    </lineage>
</organism>
<protein>
    <submittedName>
        <fullName evidence="1">Uncharacterized protein</fullName>
    </submittedName>
</protein>
<sequence length="196" mass="22603">MRMGIRWLVARYSYLQVIRQGSLYLRGTMTAPGSHHLDPLAPFLRVGRTGLIPSRSDHFIPDPLQPYRRCNSYSIWIYITTDMVSTSMRQFSRDALRPSKDELDGRYWRSFRIKAAKQNYRDVRHESRGSQFVQSHTFLVPPPPQSSGFPFSSFFLYPTLKLPHLIPGSIPCYVPITCHSHVDRGSSISRRLFGSP</sequence>
<evidence type="ECO:0000313" key="1">
    <source>
        <dbReference type="EMBL" id="KAH0539391.1"/>
    </source>
</evidence>
<name>A0AAV7I2I1_COTGL</name>
<dbReference type="AlphaFoldDB" id="A0AAV7I2I1"/>
<dbReference type="EMBL" id="JAHXZJ010002609">
    <property type="protein sequence ID" value="KAH0539391.1"/>
    <property type="molecule type" value="Genomic_DNA"/>
</dbReference>
<gene>
    <name evidence="1" type="ORF">KQX54_004492</name>
</gene>
<accession>A0AAV7I2I1</accession>
<reference evidence="1 2" key="1">
    <citation type="journal article" date="2021" name="J. Hered.">
        <title>A chromosome-level genome assembly of the parasitoid wasp, Cotesia glomerata (Hymenoptera: Braconidae).</title>
        <authorList>
            <person name="Pinto B.J."/>
            <person name="Weis J.J."/>
            <person name="Gamble T."/>
            <person name="Ode P.J."/>
            <person name="Paul R."/>
            <person name="Zaspel J.M."/>
        </authorList>
    </citation>
    <scope>NUCLEOTIDE SEQUENCE [LARGE SCALE GENOMIC DNA]</scope>
    <source>
        <strain evidence="1">CgM1</strain>
    </source>
</reference>